<feature type="compositionally biased region" description="Low complexity" evidence="1">
    <location>
        <begin position="56"/>
        <end position="98"/>
    </location>
</feature>
<keyword evidence="3" id="KW-1185">Reference proteome</keyword>
<dbReference type="EMBL" id="MCGO01000057">
    <property type="protein sequence ID" value="ORY36136.1"/>
    <property type="molecule type" value="Genomic_DNA"/>
</dbReference>
<evidence type="ECO:0000313" key="3">
    <source>
        <dbReference type="Proteomes" id="UP000193642"/>
    </source>
</evidence>
<dbReference type="Proteomes" id="UP000193642">
    <property type="component" value="Unassembled WGS sequence"/>
</dbReference>
<dbReference type="AlphaFoldDB" id="A0A1Y2BMZ2"/>
<feature type="region of interest" description="Disordered" evidence="1">
    <location>
        <begin position="56"/>
        <end position="107"/>
    </location>
</feature>
<gene>
    <name evidence="2" type="ORF">BCR33DRAFT_484734</name>
</gene>
<evidence type="ECO:0000256" key="1">
    <source>
        <dbReference type="SAM" id="MobiDB-lite"/>
    </source>
</evidence>
<feature type="compositionally biased region" description="Low complexity" evidence="1">
    <location>
        <begin position="130"/>
        <end position="144"/>
    </location>
</feature>
<evidence type="ECO:0000313" key="2">
    <source>
        <dbReference type="EMBL" id="ORY36136.1"/>
    </source>
</evidence>
<feature type="compositionally biased region" description="Polar residues" evidence="1">
    <location>
        <begin position="145"/>
        <end position="161"/>
    </location>
</feature>
<accession>A0A1Y2BMZ2</accession>
<comment type="caution">
    <text evidence="2">The sequence shown here is derived from an EMBL/GenBank/DDBJ whole genome shotgun (WGS) entry which is preliminary data.</text>
</comment>
<sequence length="341" mass="35721">MEGDSGGRHEVKSRWPRDPKKISRIQSRHMTPLQSESAATTLGAATTSLLGAQLQRAAAAAAAAQFQSGQGQQQQQTQGQSLGQQQGQGQGQSQQQQQSNAYESSTGEYSVGVAMPQYYGSYGSQSAQQTTTAATNTATSTSQQHQKPQLQSPAATNHNTPTRFSAGQYSLVPSLATHYEDGPTSTSLPLSHSPYDSITRSSAGASVGAGAGAGASGLMGMYAQINPLSSVNSSLISAATAAASSPPIKPSSIAAGSVATRTRKNSAITITGSPATSASPLYFNHQSLLQQQQHQQQQQQQHQHQMQQHQQQQQQFQRHGSLTNESLIGDDDIGGDAGGKM</sequence>
<reference evidence="2 3" key="1">
    <citation type="submission" date="2016-07" db="EMBL/GenBank/DDBJ databases">
        <title>Pervasive Adenine N6-methylation of Active Genes in Fungi.</title>
        <authorList>
            <consortium name="DOE Joint Genome Institute"/>
            <person name="Mondo S.J."/>
            <person name="Dannebaum R.O."/>
            <person name="Kuo R.C."/>
            <person name="Labutti K."/>
            <person name="Haridas S."/>
            <person name="Kuo A."/>
            <person name="Salamov A."/>
            <person name="Ahrendt S.R."/>
            <person name="Lipzen A."/>
            <person name="Sullivan W."/>
            <person name="Andreopoulos W.B."/>
            <person name="Clum A."/>
            <person name="Lindquist E."/>
            <person name="Daum C."/>
            <person name="Ramamoorthy G.K."/>
            <person name="Gryganskyi A."/>
            <person name="Culley D."/>
            <person name="Magnuson J.K."/>
            <person name="James T.Y."/>
            <person name="O'Malley M.A."/>
            <person name="Stajich J.E."/>
            <person name="Spatafora J.W."/>
            <person name="Visel A."/>
            <person name="Grigoriev I.V."/>
        </authorList>
    </citation>
    <scope>NUCLEOTIDE SEQUENCE [LARGE SCALE GENOMIC DNA]</scope>
    <source>
        <strain evidence="2 3">JEL800</strain>
    </source>
</reference>
<feature type="region of interest" description="Disordered" evidence="1">
    <location>
        <begin position="288"/>
        <end position="341"/>
    </location>
</feature>
<feature type="region of interest" description="Disordered" evidence="1">
    <location>
        <begin position="130"/>
        <end position="161"/>
    </location>
</feature>
<feature type="region of interest" description="Disordered" evidence="1">
    <location>
        <begin position="1"/>
        <end position="39"/>
    </location>
</feature>
<feature type="compositionally biased region" description="Basic and acidic residues" evidence="1">
    <location>
        <begin position="1"/>
        <end position="21"/>
    </location>
</feature>
<feature type="compositionally biased region" description="Low complexity" evidence="1">
    <location>
        <begin position="290"/>
        <end position="317"/>
    </location>
</feature>
<organism evidence="2 3">
    <name type="scientific">Rhizoclosmatium globosum</name>
    <dbReference type="NCBI Taxonomy" id="329046"/>
    <lineage>
        <taxon>Eukaryota</taxon>
        <taxon>Fungi</taxon>
        <taxon>Fungi incertae sedis</taxon>
        <taxon>Chytridiomycota</taxon>
        <taxon>Chytridiomycota incertae sedis</taxon>
        <taxon>Chytridiomycetes</taxon>
        <taxon>Chytridiales</taxon>
        <taxon>Chytriomycetaceae</taxon>
        <taxon>Rhizoclosmatium</taxon>
    </lineage>
</organism>
<name>A0A1Y2BMZ2_9FUNG</name>
<proteinExistence type="predicted"/>
<protein>
    <submittedName>
        <fullName evidence="2">Uncharacterized protein</fullName>
    </submittedName>
</protein>